<protein>
    <submittedName>
        <fullName evidence="1">Uncharacterized protein</fullName>
    </submittedName>
</protein>
<dbReference type="AlphaFoldDB" id="A0A0F9P4E6"/>
<proteinExistence type="predicted"/>
<sequence length="47" mass="5467">MKAHEPKIVGSTPTASMNSLGRWSNEKTIIVYILVKQERNYQKNIEY</sequence>
<name>A0A0F9P4E6_9ZZZZ</name>
<organism evidence="1">
    <name type="scientific">marine sediment metagenome</name>
    <dbReference type="NCBI Taxonomy" id="412755"/>
    <lineage>
        <taxon>unclassified sequences</taxon>
        <taxon>metagenomes</taxon>
        <taxon>ecological metagenomes</taxon>
    </lineage>
</organism>
<reference evidence="1" key="1">
    <citation type="journal article" date="2015" name="Nature">
        <title>Complex archaea that bridge the gap between prokaryotes and eukaryotes.</title>
        <authorList>
            <person name="Spang A."/>
            <person name="Saw J.H."/>
            <person name="Jorgensen S.L."/>
            <person name="Zaremba-Niedzwiedzka K."/>
            <person name="Martijn J."/>
            <person name="Lind A.E."/>
            <person name="van Eijk R."/>
            <person name="Schleper C."/>
            <person name="Guy L."/>
            <person name="Ettema T.J."/>
        </authorList>
    </citation>
    <scope>NUCLEOTIDE SEQUENCE</scope>
</reference>
<gene>
    <name evidence="1" type="ORF">LCGC14_0871960</name>
</gene>
<comment type="caution">
    <text evidence="1">The sequence shown here is derived from an EMBL/GenBank/DDBJ whole genome shotgun (WGS) entry which is preliminary data.</text>
</comment>
<accession>A0A0F9P4E6</accession>
<dbReference type="EMBL" id="LAZR01002699">
    <property type="protein sequence ID" value="KKN26715.1"/>
    <property type="molecule type" value="Genomic_DNA"/>
</dbReference>
<evidence type="ECO:0000313" key="1">
    <source>
        <dbReference type="EMBL" id="KKN26715.1"/>
    </source>
</evidence>